<dbReference type="OrthoDB" id="8887148at2"/>
<organism evidence="3 4">
    <name type="scientific">Pigmentiphaga humi</name>
    <dbReference type="NCBI Taxonomy" id="2478468"/>
    <lineage>
        <taxon>Bacteria</taxon>
        <taxon>Pseudomonadati</taxon>
        <taxon>Pseudomonadota</taxon>
        <taxon>Betaproteobacteria</taxon>
        <taxon>Burkholderiales</taxon>
        <taxon>Alcaligenaceae</taxon>
        <taxon>Pigmentiphaga</taxon>
    </lineage>
</organism>
<proteinExistence type="inferred from homology"/>
<dbReference type="PROSITE" id="PS51257">
    <property type="entry name" value="PROKAR_LIPOPROTEIN"/>
    <property type="match status" value="1"/>
</dbReference>
<feature type="chain" id="PRO_5018255319" evidence="2">
    <location>
        <begin position="25"/>
        <end position="324"/>
    </location>
</feature>
<dbReference type="Pfam" id="PF03401">
    <property type="entry name" value="TctC"/>
    <property type="match status" value="1"/>
</dbReference>
<gene>
    <name evidence="3" type="ORF">PIGHUM_01861</name>
</gene>
<dbReference type="PANTHER" id="PTHR42928">
    <property type="entry name" value="TRICARBOXYLATE-BINDING PROTEIN"/>
    <property type="match status" value="1"/>
</dbReference>
<dbReference type="SUPFAM" id="SSF53850">
    <property type="entry name" value="Periplasmic binding protein-like II"/>
    <property type="match status" value="1"/>
</dbReference>
<dbReference type="PIRSF" id="PIRSF017082">
    <property type="entry name" value="YflP"/>
    <property type="match status" value="1"/>
</dbReference>
<keyword evidence="4" id="KW-1185">Reference proteome</keyword>
<reference evidence="3 4" key="1">
    <citation type="submission" date="2018-10" db="EMBL/GenBank/DDBJ databases">
        <authorList>
            <person name="Criscuolo A."/>
        </authorList>
    </citation>
    <scope>NUCLEOTIDE SEQUENCE [LARGE SCALE GENOMIC DNA]</scope>
    <source>
        <strain evidence="3">DnA1</strain>
    </source>
</reference>
<dbReference type="Gene3D" id="3.40.190.150">
    <property type="entry name" value="Bordetella uptake gene, domain 1"/>
    <property type="match status" value="1"/>
</dbReference>
<dbReference type="Proteomes" id="UP000277294">
    <property type="component" value="Unassembled WGS sequence"/>
</dbReference>
<dbReference type="RefSeq" id="WP_124079312.1">
    <property type="nucleotide sequence ID" value="NZ_UWPJ01000016.1"/>
</dbReference>
<dbReference type="InterPro" id="IPR042100">
    <property type="entry name" value="Bug_dom1"/>
</dbReference>
<keyword evidence="2" id="KW-0732">Signal</keyword>
<comment type="similarity">
    <text evidence="1">Belongs to the UPF0065 (bug) family.</text>
</comment>
<name>A0A3P4B2K2_9BURK</name>
<dbReference type="EMBL" id="UWPJ01000016">
    <property type="protein sequence ID" value="VCU69796.1"/>
    <property type="molecule type" value="Genomic_DNA"/>
</dbReference>
<dbReference type="AlphaFoldDB" id="A0A3P4B2K2"/>
<accession>A0A3P4B2K2</accession>
<dbReference type="InterPro" id="IPR005064">
    <property type="entry name" value="BUG"/>
</dbReference>
<protein>
    <submittedName>
        <fullName evidence="3">Tripartite tricarboxylate transporter family receptor</fullName>
    </submittedName>
</protein>
<sequence length="324" mass="33683">MSKSLSLSGLALAMLACLPAVSQAQQAYPSRPIRLIVAFGPGSVNDAMARELAKTMYTYLGQPVVVENKPGAGGVVGTDYVAKAAPDGYTVGLGTSSQLVMNVGLQKTLPFDVDRDLAPIGLVSRTPLALAVRADGPGSLADLVKLAKESKAQHLTYSSSGVGSINHIAGAAFAQQAGVDMLHVPYKGAAAAAADLAAGRVDMMLVTLPSMAGLVEQGKVKVLANGIGQRGATTPNVPTFAEAGMSAFKGYTWNNLFVPARTPKEVVAKLNDALNRALADPQVKQFAQAQTAELLGPSTPAQAADFERKERAAWVPFIRSLNIE</sequence>
<dbReference type="Gene3D" id="3.40.190.10">
    <property type="entry name" value="Periplasmic binding protein-like II"/>
    <property type="match status" value="1"/>
</dbReference>
<evidence type="ECO:0000256" key="1">
    <source>
        <dbReference type="ARBA" id="ARBA00006987"/>
    </source>
</evidence>
<dbReference type="PANTHER" id="PTHR42928:SF5">
    <property type="entry name" value="BLR1237 PROTEIN"/>
    <property type="match status" value="1"/>
</dbReference>
<keyword evidence="3" id="KW-0675">Receptor</keyword>
<feature type="signal peptide" evidence="2">
    <location>
        <begin position="1"/>
        <end position="24"/>
    </location>
</feature>
<evidence type="ECO:0000313" key="3">
    <source>
        <dbReference type="EMBL" id="VCU69796.1"/>
    </source>
</evidence>
<evidence type="ECO:0000313" key="4">
    <source>
        <dbReference type="Proteomes" id="UP000277294"/>
    </source>
</evidence>
<evidence type="ECO:0000256" key="2">
    <source>
        <dbReference type="SAM" id="SignalP"/>
    </source>
</evidence>